<organism evidence="2 3">
    <name type="scientific">Ilex paraguariensis</name>
    <name type="common">yerba mate</name>
    <dbReference type="NCBI Taxonomy" id="185542"/>
    <lineage>
        <taxon>Eukaryota</taxon>
        <taxon>Viridiplantae</taxon>
        <taxon>Streptophyta</taxon>
        <taxon>Embryophyta</taxon>
        <taxon>Tracheophyta</taxon>
        <taxon>Spermatophyta</taxon>
        <taxon>Magnoliopsida</taxon>
        <taxon>eudicotyledons</taxon>
        <taxon>Gunneridae</taxon>
        <taxon>Pentapetalae</taxon>
        <taxon>asterids</taxon>
        <taxon>campanulids</taxon>
        <taxon>Aquifoliales</taxon>
        <taxon>Aquifoliaceae</taxon>
        <taxon>Ilex</taxon>
    </lineage>
</organism>
<feature type="region of interest" description="Disordered" evidence="1">
    <location>
        <begin position="42"/>
        <end position="68"/>
    </location>
</feature>
<reference evidence="2 3" key="1">
    <citation type="submission" date="2024-02" db="EMBL/GenBank/DDBJ databases">
        <authorList>
            <person name="Vignale AGUSTIN F."/>
            <person name="Sosa J E."/>
            <person name="Modenutti C."/>
        </authorList>
    </citation>
    <scope>NUCLEOTIDE SEQUENCE [LARGE SCALE GENOMIC DNA]</scope>
</reference>
<dbReference type="AlphaFoldDB" id="A0ABC8R1L4"/>
<dbReference type="Proteomes" id="UP001642360">
    <property type="component" value="Unassembled WGS sequence"/>
</dbReference>
<dbReference type="EMBL" id="CAUOFW020000925">
    <property type="protein sequence ID" value="CAK9138874.1"/>
    <property type="molecule type" value="Genomic_DNA"/>
</dbReference>
<name>A0ABC8R1L4_9AQUA</name>
<evidence type="ECO:0000256" key="1">
    <source>
        <dbReference type="SAM" id="MobiDB-lite"/>
    </source>
</evidence>
<accession>A0ABC8R1L4</accession>
<comment type="caution">
    <text evidence="2">The sequence shown here is derived from an EMBL/GenBank/DDBJ whole genome shotgun (WGS) entry which is preliminary data.</text>
</comment>
<feature type="compositionally biased region" description="Polar residues" evidence="1">
    <location>
        <begin position="57"/>
        <end position="68"/>
    </location>
</feature>
<gene>
    <name evidence="2" type="ORF">ILEXP_LOCUS6230</name>
</gene>
<evidence type="ECO:0000313" key="2">
    <source>
        <dbReference type="EMBL" id="CAK9138874.1"/>
    </source>
</evidence>
<sequence length="101" mass="11644">MFHFQTPQKEHLLANRRSSPPSDYTKKSHKIRNKYLNSVITSTSEDVSSESPKESNEFSSSLEISDDNQFSESAEVIRLYYSTCFAVFLLLLKAQSEQFLQ</sequence>
<feature type="region of interest" description="Disordered" evidence="1">
    <location>
        <begin position="1"/>
        <end position="30"/>
    </location>
</feature>
<keyword evidence="3" id="KW-1185">Reference proteome</keyword>
<protein>
    <submittedName>
        <fullName evidence="2">Uncharacterized protein</fullName>
    </submittedName>
</protein>
<evidence type="ECO:0000313" key="3">
    <source>
        <dbReference type="Proteomes" id="UP001642360"/>
    </source>
</evidence>
<proteinExistence type="predicted"/>